<sequence>MSIICIYLSILLLCDLSHLVPTKVSKTVRNETVIAPSTAQSATSKTSPDRTTSTISNGKDFWNNIFKGVWVDHSNSQNSLIQQIHLIDAKIFKEDANGENDVDFQEDRIILGLQNSFFYPLKPFNADNFLKVLSSNLPNQPSVVEIQQPAEMNQHTKALLEQNDDTTLIYAHIFYTFKRCIAAEERK</sequence>
<keyword evidence="1" id="KW-0732">Signal</keyword>
<dbReference type="EMBL" id="JAKKPZ010000011">
    <property type="protein sequence ID" value="KAI1715349.1"/>
    <property type="molecule type" value="Genomic_DNA"/>
</dbReference>
<feature type="chain" id="PRO_5042086331" evidence="1">
    <location>
        <begin position="20"/>
        <end position="187"/>
    </location>
</feature>
<dbReference type="Proteomes" id="UP001201812">
    <property type="component" value="Unassembled WGS sequence"/>
</dbReference>
<comment type="caution">
    <text evidence="2">The sequence shown here is derived from an EMBL/GenBank/DDBJ whole genome shotgun (WGS) entry which is preliminary data.</text>
</comment>
<evidence type="ECO:0000313" key="3">
    <source>
        <dbReference type="Proteomes" id="UP001201812"/>
    </source>
</evidence>
<reference evidence="2" key="1">
    <citation type="submission" date="2022-01" db="EMBL/GenBank/DDBJ databases">
        <title>Genome Sequence Resource for Two Populations of Ditylenchus destructor, the Migratory Endoparasitic Phytonematode.</title>
        <authorList>
            <person name="Zhang H."/>
            <person name="Lin R."/>
            <person name="Xie B."/>
        </authorList>
    </citation>
    <scope>NUCLEOTIDE SEQUENCE</scope>
    <source>
        <strain evidence="2">BazhouSP</strain>
    </source>
</reference>
<organism evidence="2 3">
    <name type="scientific">Ditylenchus destructor</name>
    <dbReference type="NCBI Taxonomy" id="166010"/>
    <lineage>
        <taxon>Eukaryota</taxon>
        <taxon>Metazoa</taxon>
        <taxon>Ecdysozoa</taxon>
        <taxon>Nematoda</taxon>
        <taxon>Chromadorea</taxon>
        <taxon>Rhabditida</taxon>
        <taxon>Tylenchina</taxon>
        <taxon>Tylenchomorpha</taxon>
        <taxon>Sphaerularioidea</taxon>
        <taxon>Anguinidae</taxon>
        <taxon>Anguininae</taxon>
        <taxon>Ditylenchus</taxon>
    </lineage>
</organism>
<proteinExistence type="predicted"/>
<accession>A0AAD4N305</accession>
<gene>
    <name evidence="2" type="ORF">DdX_07654</name>
</gene>
<evidence type="ECO:0000313" key="2">
    <source>
        <dbReference type="EMBL" id="KAI1715349.1"/>
    </source>
</evidence>
<evidence type="ECO:0000256" key="1">
    <source>
        <dbReference type="SAM" id="SignalP"/>
    </source>
</evidence>
<name>A0AAD4N305_9BILA</name>
<dbReference type="AlphaFoldDB" id="A0AAD4N305"/>
<feature type="signal peptide" evidence="1">
    <location>
        <begin position="1"/>
        <end position="19"/>
    </location>
</feature>
<protein>
    <submittedName>
        <fullName evidence="2">Uncharacterized protein</fullName>
    </submittedName>
</protein>
<keyword evidence="3" id="KW-1185">Reference proteome</keyword>